<name>A0ABY6CVR8_9BACT</name>
<gene>
    <name evidence="1" type="ORF">N7E81_11610</name>
</gene>
<protein>
    <recommendedName>
        <fullName evidence="3">Addiction module component</fullName>
    </recommendedName>
</protein>
<evidence type="ECO:0000313" key="1">
    <source>
        <dbReference type="EMBL" id="UXX78007.1"/>
    </source>
</evidence>
<evidence type="ECO:0000313" key="2">
    <source>
        <dbReference type="Proteomes" id="UP001062165"/>
    </source>
</evidence>
<sequence length="88" mass="10285">MYTEIKIDILENEQLIKDLISATNASEGAIKRKLSDFPKSFRSDLEKTPDEWKDYAFNWTKKKLSNPDGKQAIDQPIKFLEDSNQNKY</sequence>
<dbReference type="Proteomes" id="UP001062165">
    <property type="component" value="Chromosome"/>
</dbReference>
<accession>A0ABY6CVR8</accession>
<dbReference type="RefSeq" id="WP_263049754.1">
    <property type="nucleotide sequence ID" value="NZ_CP106735.1"/>
</dbReference>
<proteinExistence type="predicted"/>
<organism evidence="1 2">
    <name type="scientific">Reichenbachiella carrageenanivorans</name>
    <dbReference type="NCBI Taxonomy" id="2979869"/>
    <lineage>
        <taxon>Bacteria</taxon>
        <taxon>Pseudomonadati</taxon>
        <taxon>Bacteroidota</taxon>
        <taxon>Cytophagia</taxon>
        <taxon>Cytophagales</taxon>
        <taxon>Reichenbachiellaceae</taxon>
        <taxon>Reichenbachiella</taxon>
    </lineage>
</organism>
<dbReference type="EMBL" id="CP106735">
    <property type="protein sequence ID" value="UXX78007.1"/>
    <property type="molecule type" value="Genomic_DNA"/>
</dbReference>
<reference evidence="1" key="1">
    <citation type="submission" date="2022-10" db="EMBL/GenBank/DDBJ databases">
        <title>Comparative genomics and taxonomic characterization of three novel marine species of genus Reichenbachiella exhibiting antioxidant and polysaccharide degradation activities.</title>
        <authorList>
            <person name="Muhammad N."/>
            <person name="Lee Y.-J."/>
            <person name="Ko J."/>
            <person name="Kim S.-G."/>
        </authorList>
    </citation>
    <scope>NUCLEOTIDE SEQUENCE</scope>
    <source>
        <strain evidence="1">Wsw4-B4</strain>
    </source>
</reference>
<keyword evidence="2" id="KW-1185">Reference proteome</keyword>
<evidence type="ECO:0008006" key="3">
    <source>
        <dbReference type="Google" id="ProtNLM"/>
    </source>
</evidence>